<evidence type="ECO:0000313" key="1">
    <source>
        <dbReference type="EMBL" id="RAV21162.1"/>
    </source>
</evidence>
<dbReference type="Proteomes" id="UP000250369">
    <property type="component" value="Unassembled WGS sequence"/>
</dbReference>
<evidence type="ECO:0008006" key="3">
    <source>
        <dbReference type="Google" id="ProtNLM"/>
    </source>
</evidence>
<dbReference type="AlphaFoldDB" id="A0A329MNH0"/>
<organism evidence="1 2">
    <name type="scientific">Paenibacillus contaminans</name>
    <dbReference type="NCBI Taxonomy" id="450362"/>
    <lineage>
        <taxon>Bacteria</taxon>
        <taxon>Bacillati</taxon>
        <taxon>Bacillota</taxon>
        <taxon>Bacilli</taxon>
        <taxon>Bacillales</taxon>
        <taxon>Paenibacillaceae</taxon>
        <taxon>Paenibacillus</taxon>
    </lineage>
</organism>
<gene>
    <name evidence="1" type="ORF">DQG23_10875</name>
</gene>
<protein>
    <recommendedName>
        <fullName evidence="3">Peptidase M10 metallopeptidase domain-containing protein</fullName>
    </recommendedName>
</protein>
<dbReference type="OrthoDB" id="2565332at2"/>
<dbReference type="RefSeq" id="WP_113030864.1">
    <property type="nucleotide sequence ID" value="NZ_QMFB01000005.1"/>
</dbReference>
<evidence type="ECO:0000313" key="2">
    <source>
        <dbReference type="Proteomes" id="UP000250369"/>
    </source>
</evidence>
<comment type="caution">
    <text evidence="1">The sequence shown here is derived from an EMBL/GenBank/DDBJ whole genome shotgun (WGS) entry which is preliminary data.</text>
</comment>
<dbReference type="EMBL" id="QMFB01000005">
    <property type="protein sequence ID" value="RAV21162.1"/>
    <property type="molecule type" value="Genomic_DNA"/>
</dbReference>
<keyword evidence="2" id="KW-1185">Reference proteome</keyword>
<name>A0A329MNH0_9BACL</name>
<accession>A0A329MNH0</accession>
<proteinExistence type="predicted"/>
<sequence>MPFTVRVVGIFTRNSRSSATADQRRARVLADVAAANAAWFSGFSPGVRCEISFVATAIYNSSTIINASTVAGVADPRVDRLIQQVRTLRNQQAAIYVVYLSGDRLADGFAVGNGGPRFTFFNSTASYGLVGHVVLTDIAGTTFARYVLAHEAGHVLFGRFLTNSPLSFTINDPSNPGSSHNNNSQNLMFPVVPANNPFINAAQCIVARRSRVLIENAASGAAAKRSNTAMLRRLNRSAIFQARKAMRTGKRKSR</sequence>
<reference evidence="1 2" key="1">
    <citation type="journal article" date="2009" name="Int. J. Syst. Evol. Microbiol.">
        <title>Paenibacillus contaminans sp. nov., isolated from a contaminated laboratory plate.</title>
        <authorList>
            <person name="Chou J.H."/>
            <person name="Lee J.H."/>
            <person name="Lin M.C."/>
            <person name="Chang P.S."/>
            <person name="Arun A.B."/>
            <person name="Young C.C."/>
            <person name="Chen W.M."/>
        </authorList>
    </citation>
    <scope>NUCLEOTIDE SEQUENCE [LARGE SCALE GENOMIC DNA]</scope>
    <source>
        <strain evidence="1 2">CKOBP-6</strain>
    </source>
</reference>